<evidence type="ECO:0000313" key="7">
    <source>
        <dbReference type="Proteomes" id="UP000242949"/>
    </source>
</evidence>
<dbReference type="AlphaFoldDB" id="A0A1G6GIV3"/>
<dbReference type="GO" id="GO:0016811">
    <property type="term" value="F:hydrolase activity, acting on carbon-nitrogen (but not peptide) bonds, in linear amides"/>
    <property type="evidence" value="ECO:0007669"/>
    <property type="project" value="InterPro"/>
</dbReference>
<organism evidence="6 7">
    <name type="scientific">Pelagirhabdus alkalitolerans</name>
    <dbReference type="NCBI Taxonomy" id="1612202"/>
    <lineage>
        <taxon>Bacteria</taxon>
        <taxon>Bacillati</taxon>
        <taxon>Bacillota</taxon>
        <taxon>Bacilli</taxon>
        <taxon>Bacillales</taxon>
        <taxon>Bacillaceae</taxon>
        <taxon>Pelagirhabdus</taxon>
    </lineage>
</organism>
<keyword evidence="5" id="KW-0119">Carbohydrate metabolism</keyword>
<evidence type="ECO:0000256" key="1">
    <source>
        <dbReference type="ARBA" id="ARBA00001946"/>
    </source>
</evidence>
<dbReference type="InterPro" id="IPR022948">
    <property type="entry name" value="COD_ChbG_bac"/>
</dbReference>
<dbReference type="OrthoDB" id="9774177at2"/>
<dbReference type="Pfam" id="PF04794">
    <property type="entry name" value="YdjC"/>
    <property type="match status" value="1"/>
</dbReference>
<dbReference type="PANTHER" id="PTHR31609:SF1">
    <property type="entry name" value="CARBOHYDRATE DEACETYLASE"/>
    <property type="match status" value="1"/>
</dbReference>
<sequence length="231" mass="26691">MKVIFNADDFGLTKGVTDGIIEAHEYGLVNATTVMMNAEATEYALEKAKDYPNLALGVHLVLTFGKPLSDECDSLVDSQGDFKFKRDETTLDETTLSQIEEEWRLQIDTFLEWGYPLDHLDSHHHVHGWPVLTNLIEKLAKDYDVPIRYVKSLKGKTDILYTDLLWLRFYKDGLEEDLFKELRKLKADSVEVMTHPGYVDDELKRLSSYTDDRKRELELLTSLERPTWATT</sequence>
<dbReference type="InterPro" id="IPR011330">
    <property type="entry name" value="Glyco_hydro/deAcase_b/a-brl"/>
</dbReference>
<dbReference type="RefSeq" id="WP_090791843.1">
    <property type="nucleotide sequence ID" value="NZ_FMYI01000001.1"/>
</dbReference>
<dbReference type="Proteomes" id="UP000242949">
    <property type="component" value="Unassembled WGS sequence"/>
</dbReference>
<keyword evidence="7" id="KW-1185">Reference proteome</keyword>
<keyword evidence="2" id="KW-0479">Metal-binding</keyword>
<evidence type="ECO:0008006" key="8">
    <source>
        <dbReference type="Google" id="ProtNLM"/>
    </source>
</evidence>
<protein>
    <recommendedName>
        <fullName evidence="8">Carbohydrate deacetylase</fullName>
    </recommendedName>
</protein>
<dbReference type="NCBIfam" id="NF002559">
    <property type="entry name" value="PRK02134.1"/>
    <property type="match status" value="1"/>
</dbReference>
<dbReference type="GO" id="GO:0046872">
    <property type="term" value="F:metal ion binding"/>
    <property type="evidence" value="ECO:0007669"/>
    <property type="project" value="UniProtKB-KW"/>
</dbReference>
<dbReference type="InterPro" id="IPR006879">
    <property type="entry name" value="YdjC-like"/>
</dbReference>
<evidence type="ECO:0000256" key="4">
    <source>
        <dbReference type="ARBA" id="ARBA00022842"/>
    </source>
</evidence>
<evidence type="ECO:0000313" key="6">
    <source>
        <dbReference type="EMBL" id="SDB81941.1"/>
    </source>
</evidence>
<dbReference type="GO" id="GO:0000272">
    <property type="term" value="P:polysaccharide catabolic process"/>
    <property type="evidence" value="ECO:0007669"/>
    <property type="project" value="InterPro"/>
</dbReference>
<dbReference type="GO" id="GO:0019213">
    <property type="term" value="F:deacetylase activity"/>
    <property type="evidence" value="ECO:0007669"/>
    <property type="project" value="TreeGrafter"/>
</dbReference>
<dbReference type="Gene3D" id="3.20.20.370">
    <property type="entry name" value="Glycoside hydrolase/deacetylase"/>
    <property type="match status" value="1"/>
</dbReference>
<accession>A0A1G6GIV3</accession>
<comment type="cofactor">
    <cofactor evidence="1">
        <name>Mg(2+)</name>
        <dbReference type="ChEBI" id="CHEBI:18420"/>
    </cofactor>
</comment>
<dbReference type="EMBL" id="FMYI01000001">
    <property type="protein sequence ID" value="SDB81941.1"/>
    <property type="molecule type" value="Genomic_DNA"/>
</dbReference>
<keyword evidence="4" id="KW-0460">Magnesium</keyword>
<gene>
    <name evidence="6" type="ORF">SAMN05421734_101153</name>
</gene>
<name>A0A1G6GIV3_9BACI</name>
<proteinExistence type="predicted"/>
<dbReference type="CDD" id="cd10803">
    <property type="entry name" value="YdjC_EF3048_like"/>
    <property type="match status" value="1"/>
</dbReference>
<keyword evidence="3" id="KW-0378">Hydrolase</keyword>
<dbReference type="PANTHER" id="PTHR31609">
    <property type="entry name" value="YDJC DEACETYLASE FAMILY MEMBER"/>
    <property type="match status" value="1"/>
</dbReference>
<evidence type="ECO:0000256" key="5">
    <source>
        <dbReference type="ARBA" id="ARBA00023277"/>
    </source>
</evidence>
<dbReference type="SUPFAM" id="SSF88713">
    <property type="entry name" value="Glycoside hydrolase/deacetylase"/>
    <property type="match status" value="1"/>
</dbReference>
<evidence type="ECO:0000256" key="2">
    <source>
        <dbReference type="ARBA" id="ARBA00022723"/>
    </source>
</evidence>
<dbReference type="STRING" id="1612202.SAMN05421734_101153"/>
<evidence type="ECO:0000256" key="3">
    <source>
        <dbReference type="ARBA" id="ARBA00022801"/>
    </source>
</evidence>
<reference evidence="7" key="1">
    <citation type="submission" date="2016-09" db="EMBL/GenBank/DDBJ databases">
        <authorList>
            <person name="Varghese N."/>
            <person name="Submissions S."/>
        </authorList>
    </citation>
    <scope>NUCLEOTIDE SEQUENCE [LARGE SCALE GENOMIC DNA]</scope>
    <source>
        <strain evidence="7">S5</strain>
    </source>
</reference>